<dbReference type="AlphaFoldDB" id="A0A818BLW9"/>
<sequence length="163" mass="18992">MKSYDLRINRPKTGDGFFKRLHLGQYTHDILITVKTRGPSKTRWLRGIAAHIQQVIFKATSDRAKREKRVGKISLSNTAVVQALENIGIQKRWVVCPDLIELLHLNTSFIVGDYIKKAHRLEFKLVHKVCHYFDTENQSQRTSAAHFLFFRLLKETTHTCYLN</sequence>
<name>A0A818BLW9_9BILA</name>
<dbReference type="Proteomes" id="UP000663848">
    <property type="component" value="Unassembled WGS sequence"/>
</dbReference>
<dbReference type="EMBL" id="CAJOBR010008143">
    <property type="protein sequence ID" value="CAF4874753.1"/>
    <property type="molecule type" value="Genomic_DNA"/>
</dbReference>
<evidence type="ECO:0000313" key="2">
    <source>
        <dbReference type="EMBL" id="CAF3419527.1"/>
    </source>
</evidence>
<evidence type="ECO:0000313" key="5">
    <source>
        <dbReference type="Proteomes" id="UP000663869"/>
    </source>
</evidence>
<dbReference type="Proteomes" id="UP000663869">
    <property type="component" value="Unassembled WGS sequence"/>
</dbReference>
<accession>A0A818BLW9</accession>
<dbReference type="EMBL" id="CAJNYU010001195">
    <property type="protein sequence ID" value="CAF3419527.1"/>
    <property type="molecule type" value="Genomic_DNA"/>
</dbReference>
<evidence type="ECO:0000313" key="3">
    <source>
        <dbReference type="EMBL" id="CAF4503047.1"/>
    </source>
</evidence>
<gene>
    <name evidence="2" type="ORF">FME351_LOCUS10774</name>
    <name evidence="1" type="ORF">GRG538_LOCUS7338</name>
    <name evidence="4" type="ORF">QYT958_LOCUS28912</name>
    <name evidence="3" type="ORF">TSG867_LOCUS21251</name>
</gene>
<dbReference type="EMBL" id="CAJNYT010000768">
    <property type="protein sequence ID" value="CAF3371460.1"/>
    <property type="molecule type" value="Genomic_DNA"/>
</dbReference>
<dbReference type="Proteomes" id="UP000663872">
    <property type="component" value="Unassembled WGS sequence"/>
</dbReference>
<evidence type="ECO:0000313" key="4">
    <source>
        <dbReference type="EMBL" id="CAF4874753.1"/>
    </source>
</evidence>
<comment type="caution">
    <text evidence="2">The sequence shown here is derived from an EMBL/GenBank/DDBJ whole genome shotgun (WGS) entry which is preliminary data.</text>
</comment>
<evidence type="ECO:0000313" key="1">
    <source>
        <dbReference type="EMBL" id="CAF3371460.1"/>
    </source>
</evidence>
<protein>
    <submittedName>
        <fullName evidence="2">Uncharacterized protein</fullName>
    </submittedName>
</protein>
<dbReference type="Proteomes" id="UP000663862">
    <property type="component" value="Unassembled WGS sequence"/>
</dbReference>
<dbReference type="EMBL" id="CAJOBQ010001628">
    <property type="protein sequence ID" value="CAF4503047.1"/>
    <property type="molecule type" value="Genomic_DNA"/>
</dbReference>
<reference evidence="2" key="1">
    <citation type="submission" date="2021-02" db="EMBL/GenBank/DDBJ databases">
        <authorList>
            <person name="Nowell W R."/>
        </authorList>
    </citation>
    <scope>NUCLEOTIDE SEQUENCE</scope>
</reference>
<organism evidence="2 5">
    <name type="scientific">Rotaria socialis</name>
    <dbReference type="NCBI Taxonomy" id="392032"/>
    <lineage>
        <taxon>Eukaryota</taxon>
        <taxon>Metazoa</taxon>
        <taxon>Spiralia</taxon>
        <taxon>Gnathifera</taxon>
        <taxon>Rotifera</taxon>
        <taxon>Eurotatoria</taxon>
        <taxon>Bdelloidea</taxon>
        <taxon>Philodinida</taxon>
        <taxon>Philodinidae</taxon>
        <taxon>Rotaria</taxon>
    </lineage>
</organism>
<proteinExistence type="predicted"/>